<evidence type="ECO:0000256" key="4">
    <source>
        <dbReference type="ARBA" id="ARBA00023159"/>
    </source>
</evidence>
<keyword evidence="3 8" id="KW-0238">DNA-binding</keyword>
<evidence type="ECO:0000256" key="6">
    <source>
        <dbReference type="ARBA" id="ARBA00023242"/>
    </source>
</evidence>
<dbReference type="Pfam" id="PF02045">
    <property type="entry name" value="CBFB_NFYA"/>
    <property type="match status" value="1"/>
</dbReference>
<keyword evidence="11" id="KW-1185">Reference proteome</keyword>
<dbReference type="SMART" id="SM00521">
    <property type="entry name" value="CBF"/>
    <property type="match status" value="1"/>
</dbReference>
<dbReference type="EMBL" id="KV018456">
    <property type="protein sequence ID" value="KZV17130.1"/>
    <property type="molecule type" value="Genomic_DNA"/>
</dbReference>
<keyword evidence="6 8" id="KW-0539">Nucleus</keyword>
<evidence type="ECO:0000256" key="7">
    <source>
        <dbReference type="ARBA" id="ARBA00025911"/>
    </source>
</evidence>
<gene>
    <name evidence="10" type="ORF">F511_31200</name>
</gene>
<evidence type="ECO:0000313" key="11">
    <source>
        <dbReference type="Proteomes" id="UP000250235"/>
    </source>
</evidence>
<dbReference type="GO" id="GO:0003700">
    <property type="term" value="F:DNA-binding transcription factor activity"/>
    <property type="evidence" value="ECO:0007669"/>
    <property type="project" value="UniProtKB-UniRule"/>
</dbReference>
<dbReference type="PROSITE" id="PS51152">
    <property type="entry name" value="NFYA_HAP2_2"/>
    <property type="match status" value="1"/>
</dbReference>
<keyword evidence="4" id="KW-0010">Activator</keyword>
<accession>A0A2Z7ADP7</accession>
<protein>
    <recommendedName>
        <fullName evidence="8">Nuclear transcription factor Y subunit</fullName>
    </recommendedName>
</protein>
<sequence>MTMHTEFLKEDDGIHVPNPINGGGVLLSAVPRWPGLGSDRPYCESFIQSKIISSSSLDLNDFSTAANKLMQPDNRMAKGSATRFTISSGYDFGDCKTAENREKNRAQTENQGHLELGFGQSLGRIMLPLSMSADGGPIFVNAKQYNGILRRRRSRAKAEMESKLTKPRKPFLHLSRHLHAMRRPRGSGGRFLNTKKSSMSTKNGDEKEEWFAQPAESQVSVVLQSDGNRSTSPTSDATSHLFSKGNASTFLPFHINHLRSNSFQPFPNVTHDTGIGIGIGIGIGFPI</sequence>
<dbReference type="AlphaFoldDB" id="A0A2Z7ADP7"/>
<evidence type="ECO:0000256" key="2">
    <source>
        <dbReference type="ARBA" id="ARBA00023015"/>
    </source>
</evidence>
<evidence type="ECO:0000256" key="3">
    <source>
        <dbReference type="ARBA" id="ARBA00023125"/>
    </source>
</evidence>
<dbReference type="PRINTS" id="PR00616">
    <property type="entry name" value="CCAATSUBUNTB"/>
</dbReference>
<dbReference type="Proteomes" id="UP000250235">
    <property type="component" value="Unassembled WGS sequence"/>
</dbReference>
<dbReference type="InterPro" id="IPR001289">
    <property type="entry name" value="NFYA"/>
</dbReference>
<dbReference type="PROSITE" id="PS00686">
    <property type="entry name" value="NFYA_HAP2_1"/>
    <property type="match status" value="1"/>
</dbReference>
<keyword evidence="2 8" id="KW-0805">Transcription regulation</keyword>
<evidence type="ECO:0000313" key="10">
    <source>
        <dbReference type="EMBL" id="KZV17130.1"/>
    </source>
</evidence>
<dbReference type="InterPro" id="IPR018362">
    <property type="entry name" value="CCAAT-binding_factor_CS"/>
</dbReference>
<dbReference type="OrthoDB" id="1097733at2759"/>
<comment type="similarity">
    <text evidence="8">Belongs to the NFYA/HAP2 subunit family.</text>
</comment>
<dbReference type="GO" id="GO:0016602">
    <property type="term" value="C:CCAAT-binding factor complex"/>
    <property type="evidence" value="ECO:0007669"/>
    <property type="project" value="InterPro"/>
</dbReference>
<feature type="region of interest" description="Disordered" evidence="9">
    <location>
        <begin position="183"/>
        <end position="216"/>
    </location>
</feature>
<comment type="subunit">
    <text evidence="7">Heterotrimeric transcription factor composed of three components, NF-YA, NF-YB and NF-YC. NF-YB and NF-YC must interact and dimerize for NF-YA association and DNA binding.</text>
</comment>
<keyword evidence="5 8" id="KW-0804">Transcription</keyword>
<comment type="function">
    <text evidence="8">Component of the sequence-specific heterotrimeric transcription factor (NF-Y) which specifically recognizes a 5'-CCAAT-3' box motif found in the promoters of its target genes.</text>
</comment>
<evidence type="ECO:0000256" key="8">
    <source>
        <dbReference type="RuleBase" id="RU367155"/>
    </source>
</evidence>
<dbReference type="GO" id="GO:0003677">
    <property type="term" value="F:DNA binding"/>
    <property type="evidence" value="ECO:0007669"/>
    <property type="project" value="UniProtKB-KW"/>
</dbReference>
<reference evidence="10 11" key="1">
    <citation type="journal article" date="2015" name="Proc. Natl. Acad. Sci. U.S.A.">
        <title>The resurrection genome of Boea hygrometrica: A blueprint for survival of dehydration.</title>
        <authorList>
            <person name="Xiao L."/>
            <person name="Yang G."/>
            <person name="Zhang L."/>
            <person name="Yang X."/>
            <person name="Zhao S."/>
            <person name="Ji Z."/>
            <person name="Zhou Q."/>
            <person name="Hu M."/>
            <person name="Wang Y."/>
            <person name="Chen M."/>
            <person name="Xu Y."/>
            <person name="Jin H."/>
            <person name="Xiao X."/>
            <person name="Hu G."/>
            <person name="Bao F."/>
            <person name="Hu Y."/>
            <person name="Wan P."/>
            <person name="Li L."/>
            <person name="Deng X."/>
            <person name="Kuang T."/>
            <person name="Xiang C."/>
            <person name="Zhu J.K."/>
            <person name="Oliver M.J."/>
            <person name="He Y."/>
        </authorList>
    </citation>
    <scope>NUCLEOTIDE SEQUENCE [LARGE SCALE GENOMIC DNA]</scope>
    <source>
        <strain evidence="11">cv. XS01</strain>
    </source>
</reference>
<proteinExistence type="inferred from homology"/>
<organism evidence="10 11">
    <name type="scientific">Dorcoceras hygrometricum</name>
    <dbReference type="NCBI Taxonomy" id="472368"/>
    <lineage>
        <taxon>Eukaryota</taxon>
        <taxon>Viridiplantae</taxon>
        <taxon>Streptophyta</taxon>
        <taxon>Embryophyta</taxon>
        <taxon>Tracheophyta</taxon>
        <taxon>Spermatophyta</taxon>
        <taxon>Magnoliopsida</taxon>
        <taxon>eudicotyledons</taxon>
        <taxon>Gunneridae</taxon>
        <taxon>Pentapetalae</taxon>
        <taxon>asterids</taxon>
        <taxon>lamiids</taxon>
        <taxon>Lamiales</taxon>
        <taxon>Gesneriaceae</taxon>
        <taxon>Didymocarpoideae</taxon>
        <taxon>Trichosporeae</taxon>
        <taxon>Loxocarpinae</taxon>
        <taxon>Dorcoceras</taxon>
    </lineage>
</organism>
<dbReference type="Gene3D" id="6.10.250.2430">
    <property type="match status" value="1"/>
</dbReference>
<evidence type="ECO:0000256" key="9">
    <source>
        <dbReference type="SAM" id="MobiDB-lite"/>
    </source>
</evidence>
<comment type="subcellular location">
    <subcellularLocation>
        <location evidence="1 8">Nucleus</location>
    </subcellularLocation>
</comment>
<name>A0A2Z7ADP7_9LAMI</name>
<evidence type="ECO:0000256" key="1">
    <source>
        <dbReference type="ARBA" id="ARBA00004123"/>
    </source>
</evidence>
<dbReference type="PANTHER" id="PTHR12632">
    <property type="entry name" value="TRANSCRIPTION FACTOR NF-Y ALPHA-RELATED"/>
    <property type="match status" value="1"/>
</dbReference>
<evidence type="ECO:0000256" key="5">
    <source>
        <dbReference type="ARBA" id="ARBA00023163"/>
    </source>
</evidence>